<dbReference type="PANTHER" id="PTHR45624">
    <property type="entry name" value="MITOCHONDRIAL BASIC AMINO ACIDS TRANSPORTER-RELATED"/>
    <property type="match status" value="1"/>
</dbReference>
<dbReference type="SUPFAM" id="SSF103506">
    <property type="entry name" value="Mitochondrial carrier"/>
    <property type="match status" value="1"/>
</dbReference>
<evidence type="ECO:0000256" key="8">
    <source>
        <dbReference type="ARBA" id="ARBA00023136"/>
    </source>
</evidence>
<dbReference type="PROSITE" id="PS50920">
    <property type="entry name" value="SOLCAR"/>
    <property type="match status" value="3"/>
</dbReference>
<evidence type="ECO:0000256" key="1">
    <source>
        <dbReference type="ARBA" id="ARBA00004225"/>
    </source>
</evidence>
<dbReference type="GO" id="GO:0022857">
    <property type="term" value="F:transmembrane transporter activity"/>
    <property type="evidence" value="ECO:0007669"/>
    <property type="project" value="TreeGrafter"/>
</dbReference>
<evidence type="ECO:0000256" key="6">
    <source>
        <dbReference type="ARBA" id="ARBA00022989"/>
    </source>
</evidence>
<dbReference type="OrthoDB" id="14252at2759"/>
<reference evidence="12" key="1">
    <citation type="journal article" date="2014" name="Proc. Natl. Acad. Sci. U.S.A.">
        <title>Extensive sampling of basidiomycete genomes demonstrates inadequacy of the white-rot/brown-rot paradigm for wood decay fungi.</title>
        <authorList>
            <person name="Riley R."/>
            <person name="Salamov A.A."/>
            <person name="Brown D.W."/>
            <person name="Nagy L.G."/>
            <person name="Floudas D."/>
            <person name="Held B.W."/>
            <person name="Levasseur A."/>
            <person name="Lombard V."/>
            <person name="Morin E."/>
            <person name="Otillar R."/>
            <person name="Lindquist E.A."/>
            <person name="Sun H."/>
            <person name="LaButti K.M."/>
            <person name="Schmutz J."/>
            <person name="Jabbour D."/>
            <person name="Luo H."/>
            <person name="Baker S.E."/>
            <person name="Pisabarro A.G."/>
            <person name="Walton J.D."/>
            <person name="Blanchette R.A."/>
            <person name="Henrissat B."/>
            <person name="Martin F."/>
            <person name="Cullen D."/>
            <person name="Hibbett D.S."/>
            <person name="Grigoriev I.V."/>
        </authorList>
    </citation>
    <scope>NUCLEOTIDE SEQUENCE [LARGE SCALE GENOMIC DNA]</scope>
    <source>
        <strain evidence="12">CBS 339.88</strain>
    </source>
</reference>
<evidence type="ECO:0000256" key="3">
    <source>
        <dbReference type="ARBA" id="ARBA00022448"/>
    </source>
</evidence>
<dbReference type="AlphaFoldDB" id="A0A067TCP9"/>
<evidence type="ECO:0000256" key="10">
    <source>
        <dbReference type="RuleBase" id="RU000488"/>
    </source>
</evidence>
<dbReference type="Proteomes" id="UP000027222">
    <property type="component" value="Unassembled WGS sequence"/>
</dbReference>
<dbReference type="Pfam" id="PF00153">
    <property type="entry name" value="Mito_carr"/>
    <property type="match status" value="3"/>
</dbReference>
<evidence type="ECO:0008006" key="13">
    <source>
        <dbReference type="Google" id="ProtNLM"/>
    </source>
</evidence>
<evidence type="ECO:0000256" key="7">
    <source>
        <dbReference type="ARBA" id="ARBA00023128"/>
    </source>
</evidence>
<evidence type="ECO:0000256" key="2">
    <source>
        <dbReference type="ARBA" id="ARBA00006375"/>
    </source>
</evidence>
<gene>
    <name evidence="11" type="ORF">GALMADRAFT_153318</name>
</gene>
<evidence type="ECO:0000256" key="5">
    <source>
        <dbReference type="ARBA" id="ARBA00022737"/>
    </source>
</evidence>
<feature type="repeat" description="Solcar" evidence="9">
    <location>
        <begin position="12"/>
        <end position="98"/>
    </location>
</feature>
<evidence type="ECO:0000256" key="4">
    <source>
        <dbReference type="ARBA" id="ARBA00022692"/>
    </source>
</evidence>
<name>A0A067TCP9_GALM3</name>
<comment type="subcellular location">
    <subcellularLocation>
        <location evidence="1">Mitochondrion membrane</location>
        <topology evidence="1">Multi-pass membrane protein</topology>
    </subcellularLocation>
</comment>
<dbReference type="InterPro" id="IPR002067">
    <property type="entry name" value="MCP"/>
</dbReference>
<dbReference type="PRINTS" id="PR00926">
    <property type="entry name" value="MITOCARRIER"/>
</dbReference>
<dbReference type="STRING" id="685588.A0A067TCP9"/>
<dbReference type="InterPro" id="IPR023395">
    <property type="entry name" value="MCP_dom_sf"/>
</dbReference>
<dbReference type="GO" id="GO:0031966">
    <property type="term" value="C:mitochondrial membrane"/>
    <property type="evidence" value="ECO:0007669"/>
    <property type="project" value="UniProtKB-SubCell"/>
</dbReference>
<dbReference type="InterPro" id="IPR050567">
    <property type="entry name" value="Mitochondrial_Carrier"/>
</dbReference>
<keyword evidence="3 10" id="KW-0813">Transport</keyword>
<organism evidence="11 12">
    <name type="scientific">Galerina marginata (strain CBS 339.88)</name>
    <dbReference type="NCBI Taxonomy" id="685588"/>
    <lineage>
        <taxon>Eukaryota</taxon>
        <taxon>Fungi</taxon>
        <taxon>Dikarya</taxon>
        <taxon>Basidiomycota</taxon>
        <taxon>Agaricomycotina</taxon>
        <taxon>Agaricomycetes</taxon>
        <taxon>Agaricomycetidae</taxon>
        <taxon>Agaricales</taxon>
        <taxon>Agaricineae</taxon>
        <taxon>Strophariaceae</taxon>
        <taxon>Galerina</taxon>
    </lineage>
</organism>
<dbReference type="HOGENOM" id="CLU_015166_16_0_1"/>
<keyword evidence="6" id="KW-1133">Transmembrane helix</keyword>
<proteinExistence type="inferred from homology"/>
<dbReference type="EMBL" id="KL142371">
    <property type="protein sequence ID" value="KDR80921.1"/>
    <property type="molecule type" value="Genomic_DNA"/>
</dbReference>
<evidence type="ECO:0000313" key="11">
    <source>
        <dbReference type="EMBL" id="KDR80921.1"/>
    </source>
</evidence>
<keyword evidence="7" id="KW-0496">Mitochondrion</keyword>
<feature type="repeat" description="Solcar" evidence="9">
    <location>
        <begin position="213"/>
        <end position="327"/>
    </location>
</feature>
<keyword evidence="5" id="KW-0677">Repeat</keyword>
<dbReference type="InterPro" id="IPR018108">
    <property type="entry name" value="MCP_transmembrane"/>
</dbReference>
<evidence type="ECO:0000256" key="9">
    <source>
        <dbReference type="PROSITE-ProRule" id="PRU00282"/>
    </source>
</evidence>
<feature type="repeat" description="Solcar" evidence="9">
    <location>
        <begin position="107"/>
        <end position="189"/>
    </location>
</feature>
<comment type="similarity">
    <text evidence="2 10">Belongs to the mitochondrial carrier (TC 2.A.29) family.</text>
</comment>
<protein>
    <recommendedName>
        <fullName evidence="13">Mitochondrial carrier protein</fullName>
    </recommendedName>
</protein>
<evidence type="ECO:0000313" key="12">
    <source>
        <dbReference type="Proteomes" id="UP000027222"/>
    </source>
</evidence>
<dbReference type="PANTHER" id="PTHR45624:SF10">
    <property type="entry name" value="SLC (SOLUTE CARRIER) HOMOLOG"/>
    <property type="match status" value="1"/>
</dbReference>
<accession>A0A067TCP9</accession>
<keyword evidence="4 9" id="KW-0812">Transmembrane</keyword>
<keyword evidence="12" id="KW-1185">Reference proteome</keyword>
<sequence>MGANEGQEGVGLNPTIDFVAGTISGMTSLVVGFPFDTVKVRFQSPAIAGKYHSTFNAITTIIREERFIGLYKGITSPLATVALMNGLVFASYRLLLKLQLPNAGTLPTIAQIALAGAGSGIISSIVTTPTELIKIRQQATLTPTTARQMALQILREGGLPSLYRGLTATALRDCGYGAYFAVYEATCRYFSRPTGPSEPSTILDHVETEITQLSWGALLLAGGLAGVAGWVATFPFDVVKTRVQGSQPMPVISTAALALPPGMSQPLLARDIVVKDMNPYRTTLSTIIHSYRNEGVGVFFRGLSPTLIRAIPVNMVTFATFEAMVHFLS</sequence>
<dbReference type="Gene3D" id="1.50.40.10">
    <property type="entry name" value="Mitochondrial carrier domain"/>
    <property type="match status" value="1"/>
</dbReference>
<keyword evidence="8 9" id="KW-0472">Membrane</keyword>